<dbReference type="Proteomes" id="UP001295420">
    <property type="component" value="Unassembled WGS sequence"/>
</dbReference>
<name>A0AAU9Q6I0_9VIBR</name>
<dbReference type="EMBL" id="CAKMTQ010000020">
    <property type="protein sequence ID" value="CAH1530136.1"/>
    <property type="molecule type" value="Genomic_DNA"/>
</dbReference>
<accession>A0AAU9Q6I0</accession>
<proteinExistence type="predicted"/>
<organism evidence="1 2">
    <name type="scientific">Vibrio owensii</name>
    <dbReference type="NCBI Taxonomy" id="696485"/>
    <lineage>
        <taxon>Bacteria</taxon>
        <taxon>Pseudomonadati</taxon>
        <taxon>Pseudomonadota</taxon>
        <taxon>Gammaproteobacteria</taxon>
        <taxon>Vibrionales</taxon>
        <taxon>Vibrionaceae</taxon>
        <taxon>Vibrio</taxon>
    </lineage>
</organism>
<dbReference type="AlphaFoldDB" id="A0AAU9Q6I0"/>
<evidence type="ECO:0000313" key="1">
    <source>
        <dbReference type="EMBL" id="CAH1530136.1"/>
    </source>
</evidence>
<gene>
    <name evidence="1" type="ORF">THF1D04_270045</name>
</gene>
<comment type="caution">
    <text evidence="1">The sequence shown here is derived from an EMBL/GenBank/DDBJ whole genome shotgun (WGS) entry which is preliminary data.</text>
</comment>
<sequence>MLVKQAVSQLRNLLHKSVKIKNAPECISNTVSLNKNNLGNKLLPNCAGAPGTFTRCL</sequence>
<evidence type="ECO:0000313" key="2">
    <source>
        <dbReference type="Proteomes" id="UP001295420"/>
    </source>
</evidence>
<reference evidence="1" key="1">
    <citation type="submission" date="2022-01" db="EMBL/GenBank/DDBJ databases">
        <authorList>
            <person name="Lagorce A."/>
        </authorList>
    </citation>
    <scope>NUCLEOTIDE SEQUENCE</scope>
    <source>
        <strain evidence="1">Th15_F1_D04</strain>
    </source>
</reference>
<protein>
    <submittedName>
        <fullName evidence="1">Uncharacterized protein</fullName>
    </submittedName>
</protein>